<accession>A0ABR2EZZ4</accession>
<evidence type="ECO:0000313" key="3">
    <source>
        <dbReference type="Proteomes" id="UP001472677"/>
    </source>
</evidence>
<organism evidence="2 3">
    <name type="scientific">Hibiscus sabdariffa</name>
    <name type="common">roselle</name>
    <dbReference type="NCBI Taxonomy" id="183260"/>
    <lineage>
        <taxon>Eukaryota</taxon>
        <taxon>Viridiplantae</taxon>
        <taxon>Streptophyta</taxon>
        <taxon>Embryophyta</taxon>
        <taxon>Tracheophyta</taxon>
        <taxon>Spermatophyta</taxon>
        <taxon>Magnoliopsida</taxon>
        <taxon>eudicotyledons</taxon>
        <taxon>Gunneridae</taxon>
        <taxon>Pentapetalae</taxon>
        <taxon>rosids</taxon>
        <taxon>malvids</taxon>
        <taxon>Malvales</taxon>
        <taxon>Malvaceae</taxon>
        <taxon>Malvoideae</taxon>
        <taxon>Hibiscus</taxon>
    </lineage>
</organism>
<dbReference type="Proteomes" id="UP001472677">
    <property type="component" value="Unassembled WGS sequence"/>
</dbReference>
<name>A0ABR2EZZ4_9ROSI</name>
<protein>
    <submittedName>
        <fullName evidence="2">Uncharacterized protein</fullName>
    </submittedName>
</protein>
<proteinExistence type="predicted"/>
<sequence>MDPATARIDIIKQSMAKAFNHVHVRHEQNKVALSRPTTPLKNGSSISTTGTVVVQSRTHRLLGNHELRRHTPHHEL</sequence>
<reference evidence="2 3" key="1">
    <citation type="journal article" date="2024" name="G3 (Bethesda)">
        <title>Genome assembly of Hibiscus sabdariffa L. provides insights into metabolisms of medicinal natural products.</title>
        <authorList>
            <person name="Kim T."/>
        </authorList>
    </citation>
    <scope>NUCLEOTIDE SEQUENCE [LARGE SCALE GENOMIC DNA]</scope>
    <source>
        <strain evidence="2">TK-2024</strain>
        <tissue evidence="2">Old leaves</tissue>
    </source>
</reference>
<evidence type="ECO:0000313" key="1">
    <source>
        <dbReference type="EMBL" id="KAK8568251.1"/>
    </source>
</evidence>
<dbReference type="EMBL" id="JBBPBM010000009">
    <property type="protein sequence ID" value="KAK8568251.1"/>
    <property type="molecule type" value="Genomic_DNA"/>
</dbReference>
<dbReference type="EMBL" id="JBBPBM010000009">
    <property type="protein sequence ID" value="KAK8568252.1"/>
    <property type="molecule type" value="Genomic_DNA"/>
</dbReference>
<evidence type="ECO:0000313" key="2">
    <source>
        <dbReference type="EMBL" id="KAK8568252.1"/>
    </source>
</evidence>
<comment type="caution">
    <text evidence="2">The sequence shown here is derived from an EMBL/GenBank/DDBJ whole genome shotgun (WGS) entry which is preliminary data.</text>
</comment>
<gene>
    <name evidence="1" type="ORF">V6N12_006807</name>
    <name evidence="2" type="ORF">V6N12_006808</name>
</gene>
<keyword evidence="3" id="KW-1185">Reference proteome</keyword>